<dbReference type="Pfam" id="PF08450">
    <property type="entry name" value="SGL"/>
    <property type="match status" value="1"/>
</dbReference>
<accession>A0AAD6VK99</accession>
<comment type="caution">
    <text evidence="2">The sequence shown here is derived from an EMBL/GenBank/DDBJ whole genome shotgun (WGS) entry which is preliminary data.</text>
</comment>
<evidence type="ECO:0000259" key="1">
    <source>
        <dbReference type="Pfam" id="PF08450"/>
    </source>
</evidence>
<protein>
    <recommendedName>
        <fullName evidence="1">SMP-30/Gluconolactonase/LRE-like region domain-containing protein</fullName>
    </recommendedName>
</protein>
<reference evidence="2" key="1">
    <citation type="submission" date="2023-03" db="EMBL/GenBank/DDBJ databases">
        <title>Massive genome expansion in bonnet fungi (Mycena s.s.) driven by repeated elements and novel gene families across ecological guilds.</title>
        <authorList>
            <consortium name="Lawrence Berkeley National Laboratory"/>
            <person name="Harder C.B."/>
            <person name="Miyauchi S."/>
            <person name="Viragh M."/>
            <person name="Kuo A."/>
            <person name="Thoen E."/>
            <person name="Andreopoulos B."/>
            <person name="Lu D."/>
            <person name="Skrede I."/>
            <person name="Drula E."/>
            <person name="Henrissat B."/>
            <person name="Morin E."/>
            <person name="Kohler A."/>
            <person name="Barry K."/>
            <person name="LaButti K."/>
            <person name="Morin E."/>
            <person name="Salamov A."/>
            <person name="Lipzen A."/>
            <person name="Mereny Z."/>
            <person name="Hegedus B."/>
            <person name="Baldrian P."/>
            <person name="Stursova M."/>
            <person name="Weitz H."/>
            <person name="Taylor A."/>
            <person name="Grigoriev I.V."/>
            <person name="Nagy L.G."/>
            <person name="Martin F."/>
            <person name="Kauserud H."/>
        </authorList>
    </citation>
    <scope>NUCLEOTIDE SEQUENCE</scope>
    <source>
        <strain evidence="2">9144</strain>
    </source>
</reference>
<evidence type="ECO:0000313" key="2">
    <source>
        <dbReference type="EMBL" id="KAJ7209477.1"/>
    </source>
</evidence>
<evidence type="ECO:0000313" key="3">
    <source>
        <dbReference type="Proteomes" id="UP001219525"/>
    </source>
</evidence>
<dbReference type="PANTHER" id="PTHR11799:SF12">
    <property type="entry name" value="PARAOXONASE-RELATED"/>
    <property type="match status" value="1"/>
</dbReference>
<dbReference type="Proteomes" id="UP001219525">
    <property type="component" value="Unassembled WGS sequence"/>
</dbReference>
<keyword evidence="3" id="KW-1185">Reference proteome</keyword>
<gene>
    <name evidence="2" type="ORF">GGX14DRAFT_520719</name>
</gene>
<dbReference type="InterPro" id="IPR011042">
    <property type="entry name" value="6-blade_b-propeller_TolB-like"/>
</dbReference>
<dbReference type="SUPFAM" id="SSF63829">
    <property type="entry name" value="Calcium-dependent phosphotriesterase"/>
    <property type="match status" value="1"/>
</dbReference>
<proteinExistence type="predicted"/>
<organism evidence="2 3">
    <name type="scientific">Mycena pura</name>
    <dbReference type="NCBI Taxonomy" id="153505"/>
    <lineage>
        <taxon>Eukaryota</taxon>
        <taxon>Fungi</taxon>
        <taxon>Dikarya</taxon>
        <taxon>Basidiomycota</taxon>
        <taxon>Agaricomycotina</taxon>
        <taxon>Agaricomycetes</taxon>
        <taxon>Agaricomycetidae</taxon>
        <taxon>Agaricales</taxon>
        <taxon>Marasmiineae</taxon>
        <taxon>Mycenaceae</taxon>
        <taxon>Mycena</taxon>
    </lineage>
</organism>
<dbReference type="EMBL" id="JARJCW010000030">
    <property type="protein sequence ID" value="KAJ7209477.1"/>
    <property type="molecule type" value="Genomic_DNA"/>
</dbReference>
<dbReference type="Gene3D" id="2.120.10.30">
    <property type="entry name" value="TolB, C-terminal domain"/>
    <property type="match status" value="1"/>
</dbReference>
<sequence length="379" mass="40480">MSRVFHLSLFLAVLASVYTLWLQPILVVFGLGRVIQPGLGNSDCTIVSALAACEKIILHSSTGVLYLACSSPASRAHWTPAVSLLNASGPDVDYIATYVPDSGVVAHLQTPFPLSLHGMDVVPSASNSSELYIYAINHRKPSDRRTALSAGADSTVEIFKMHFGGTTLTHLHTVRDPVILTPNDIVGSPDGHSFFFTNDHASKTGPMRYVSLIGFESGSVGYCDIASGCKIAAQNIHGANGIVKSPNNDTFFIANSIFGGITVMERQSDNALLKTHVIPTDRGLDNLSIDTDGVVWAAGIPFMFTMIRHIADPSLLSPASAHSVAQNTGPSSFYGDKFKVTKVFEDDGRVASGTTTVVHDAQRNRLFLHGIASSHLTVC</sequence>
<feature type="domain" description="SMP-30/Gluconolactonase/LRE-like region" evidence="1">
    <location>
        <begin position="148"/>
        <end position="299"/>
    </location>
</feature>
<dbReference type="InterPro" id="IPR051288">
    <property type="entry name" value="Serum_paraoxonase/arylesterase"/>
</dbReference>
<dbReference type="InterPro" id="IPR013658">
    <property type="entry name" value="SGL"/>
</dbReference>
<dbReference type="AlphaFoldDB" id="A0AAD6VK99"/>
<name>A0AAD6VK99_9AGAR</name>
<dbReference type="PANTHER" id="PTHR11799">
    <property type="entry name" value="PARAOXONASE"/>
    <property type="match status" value="1"/>
</dbReference>